<comment type="caution">
    <text evidence="2">The sequence shown here is derived from an EMBL/GenBank/DDBJ whole genome shotgun (WGS) entry which is preliminary data.</text>
</comment>
<dbReference type="Proteomes" id="UP001287286">
    <property type="component" value="Unassembled WGS sequence"/>
</dbReference>
<evidence type="ECO:0000313" key="3">
    <source>
        <dbReference type="Proteomes" id="UP001287286"/>
    </source>
</evidence>
<sequence length="97" mass="9347">MMMARTEASSHSEAAGALGTAAPAPAATAAGKAGHPRDPTPPTRRAAHSGSGSTSKHPPALIVGGGELLGRSGLPSPAPAPAAVVAFLPPPATQIKT</sequence>
<reference evidence="2 3" key="1">
    <citation type="journal article" date="2024" name="Microbiol. Resour. Announc.">
        <title>Genome annotations for the ascomycete fungi Trichoderma harzianum, Trichoderma aggressivum, and Purpureocillium lilacinum.</title>
        <authorList>
            <person name="Beijen E.P.W."/>
            <person name="Ohm R.A."/>
        </authorList>
    </citation>
    <scope>NUCLEOTIDE SEQUENCE [LARGE SCALE GENOMIC DNA]</scope>
    <source>
        <strain evidence="2 3">CBS 150709</strain>
    </source>
</reference>
<feature type="region of interest" description="Disordered" evidence="1">
    <location>
        <begin position="1"/>
        <end position="81"/>
    </location>
</feature>
<accession>A0ABR0BTS3</accession>
<name>A0ABR0BTS3_PURLI</name>
<organism evidence="2 3">
    <name type="scientific">Purpureocillium lilacinum</name>
    <name type="common">Paecilomyces lilacinus</name>
    <dbReference type="NCBI Taxonomy" id="33203"/>
    <lineage>
        <taxon>Eukaryota</taxon>
        <taxon>Fungi</taxon>
        <taxon>Dikarya</taxon>
        <taxon>Ascomycota</taxon>
        <taxon>Pezizomycotina</taxon>
        <taxon>Sordariomycetes</taxon>
        <taxon>Hypocreomycetidae</taxon>
        <taxon>Hypocreales</taxon>
        <taxon>Ophiocordycipitaceae</taxon>
        <taxon>Purpureocillium</taxon>
    </lineage>
</organism>
<feature type="compositionally biased region" description="Low complexity" evidence="1">
    <location>
        <begin position="14"/>
        <end position="33"/>
    </location>
</feature>
<keyword evidence="3" id="KW-1185">Reference proteome</keyword>
<evidence type="ECO:0000256" key="1">
    <source>
        <dbReference type="SAM" id="MobiDB-lite"/>
    </source>
</evidence>
<proteinExistence type="predicted"/>
<dbReference type="EMBL" id="JAWRVI010000035">
    <property type="protein sequence ID" value="KAK4087083.1"/>
    <property type="molecule type" value="Genomic_DNA"/>
</dbReference>
<protein>
    <submittedName>
        <fullName evidence="2">Uncharacterized protein</fullName>
    </submittedName>
</protein>
<gene>
    <name evidence="2" type="ORF">Purlil1_8602</name>
</gene>
<evidence type="ECO:0000313" key="2">
    <source>
        <dbReference type="EMBL" id="KAK4087083.1"/>
    </source>
</evidence>